<reference evidence="5" key="1">
    <citation type="journal article" date="2014" name="Int. J. Syst. Evol. Microbiol.">
        <title>Complete genome sequence of Corynebacterium casei LMG S-19264T (=DSM 44701T), isolated from a smear-ripened cheese.</title>
        <authorList>
            <consortium name="US DOE Joint Genome Institute (JGI-PGF)"/>
            <person name="Walter F."/>
            <person name="Albersmeier A."/>
            <person name="Kalinowski J."/>
            <person name="Ruckert C."/>
        </authorList>
    </citation>
    <scope>NUCLEOTIDE SEQUENCE</scope>
    <source>
        <strain evidence="5">KCTC 23732</strain>
    </source>
</reference>
<dbReference type="SUPFAM" id="SSF52540">
    <property type="entry name" value="P-loop containing nucleoside triphosphate hydrolases"/>
    <property type="match status" value="1"/>
</dbReference>
<protein>
    <recommendedName>
        <fullName evidence="4">Polyphosphate kinase-2-related domain-containing protein</fullName>
    </recommendedName>
</protein>
<dbReference type="Pfam" id="PF03976">
    <property type="entry name" value="PPK2"/>
    <property type="match status" value="1"/>
</dbReference>
<dbReference type="NCBIfam" id="TIGR03709">
    <property type="entry name" value="PPK2_rel_1"/>
    <property type="match status" value="1"/>
</dbReference>
<evidence type="ECO:0000256" key="2">
    <source>
        <dbReference type="ARBA" id="ARBA00022679"/>
    </source>
</evidence>
<evidence type="ECO:0000259" key="4">
    <source>
        <dbReference type="Pfam" id="PF03976"/>
    </source>
</evidence>
<dbReference type="Gene3D" id="3.40.50.300">
    <property type="entry name" value="P-loop containing nucleotide triphosphate hydrolases"/>
    <property type="match status" value="1"/>
</dbReference>
<gene>
    <name evidence="5" type="ORF">GCM10011450_07090</name>
</gene>
<evidence type="ECO:0000313" key="5">
    <source>
        <dbReference type="EMBL" id="GGW79864.1"/>
    </source>
</evidence>
<dbReference type="GO" id="GO:0008976">
    <property type="term" value="F:polyphosphate kinase activity"/>
    <property type="evidence" value="ECO:0007669"/>
    <property type="project" value="InterPro"/>
</dbReference>
<keyword evidence="3" id="KW-0418">Kinase</keyword>
<comment type="similarity">
    <text evidence="1">Belongs to the polyphosphate kinase 2 (PPK2) family. Class I subfamily.</text>
</comment>
<dbReference type="AlphaFoldDB" id="A0A918JGH7"/>
<dbReference type="RefSeq" id="WP_189384083.1">
    <property type="nucleotide sequence ID" value="NZ_BAABFY010000007.1"/>
</dbReference>
<feature type="domain" description="Polyphosphate kinase-2-related" evidence="4">
    <location>
        <begin position="36"/>
        <end position="271"/>
    </location>
</feature>
<dbReference type="PANTHER" id="PTHR34383:SF3">
    <property type="entry name" value="POLYPHOSPHATE:AMP PHOSPHOTRANSFERASE"/>
    <property type="match status" value="1"/>
</dbReference>
<keyword evidence="6" id="KW-1185">Reference proteome</keyword>
<dbReference type="Proteomes" id="UP000608345">
    <property type="component" value="Unassembled WGS sequence"/>
</dbReference>
<dbReference type="EMBL" id="BMYS01000003">
    <property type="protein sequence ID" value="GGW79864.1"/>
    <property type="molecule type" value="Genomic_DNA"/>
</dbReference>
<dbReference type="PIRSF" id="PIRSF028756">
    <property type="entry name" value="PPK2_prd"/>
    <property type="match status" value="1"/>
</dbReference>
<dbReference type="PANTHER" id="PTHR34383">
    <property type="entry name" value="POLYPHOSPHATE:AMP PHOSPHOTRANSFERASE-RELATED"/>
    <property type="match status" value="1"/>
</dbReference>
<name>A0A918JGH7_9BURK</name>
<evidence type="ECO:0000256" key="1">
    <source>
        <dbReference type="ARBA" id="ARBA00009924"/>
    </source>
</evidence>
<dbReference type="InterPro" id="IPR022300">
    <property type="entry name" value="PPK2-rel_1"/>
</dbReference>
<sequence>MAKNNIGKNNFSKKYRVDDGGKFQLKDCKTAPDEKINENEAEAELKEMVEEISDLQNVLYADNKWSLLLIFQAMDAAGKDSTIKNILSGVNPQGCEVYAFGRPSVEELGHDFLWRTSKCLPQRGNIGVFNRSYYEETLVARVHPELLKAQNLPNNLVTENIWEERLDDICAFEKHMARNGTRILKFFLYLSPEEQKARFIERIDNPKKNWKFDKNDLYERTFWKKYMYAYEETIRHTACEHAPWYVIPADNKAYARLAVADAVLSTLKDLDLQYPSLSNEIIVSLKSYKDILDKEERDIYKI</sequence>
<reference evidence="5" key="2">
    <citation type="submission" date="2020-09" db="EMBL/GenBank/DDBJ databases">
        <authorList>
            <person name="Sun Q."/>
            <person name="Kim S."/>
        </authorList>
    </citation>
    <scope>NUCLEOTIDE SEQUENCE</scope>
    <source>
        <strain evidence="5">KCTC 23732</strain>
    </source>
</reference>
<keyword evidence="2" id="KW-0808">Transferase</keyword>
<dbReference type="InterPro" id="IPR022488">
    <property type="entry name" value="PPK2-related"/>
</dbReference>
<accession>A0A918JGH7</accession>
<dbReference type="InterPro" id="IPR016898">
    <property type="entry name" value="Polyphosphate_phosphotransfera"/>
</dbReference>
<dbReference type="InterPro" id="IPR027417">
    <property type="entry name" value="P-loop_NTPase"/>
</dbReference>
<evidence type="ECO:0000313" key="6">
    <source>
        <dbReference type="Proteomes" id="UP000608345"/>
    </source>
</evidence>
<proteinExistence type="inferred from homology"/>
<comment type="caution">
    <text evidence="5">The sequence shown here is derived from an EMBL/GenBank/DDBJ whole genome shotgun (WGS) entry which is preliminary data.</text>
</comment>
<dbReference type="GO" id="GO:0006797">
    <property type="term" value="P:polyphosphate metabolic process"/>
    <property type="evidence" value="ECO:0007669"/>
    <property type="project" value="InterPro"/>
</dbReference>
<evidence type="ECO:0000256" key="3">
    <source>
        <dbReference type="ARBA" id="ARBA00022777"/>
    </source>
</evidence>
<organism evidence="5 6">
    <name type="scientific">Advenella faeciporci</name>
    <dbReference type="NCBI Taxonomy" id="797535"/>
    <lineage>
        <taxon>Bacteria</taxon>
        <taxon>Pseudomonadati</taxon>
        <taxon>Pseudomonadota</taxon>
        <taxon>Betaproteobacteria</taxon>
        <taxon>Burkholderiales</taxon>
        <taxon>Alcaligenaceae</taxon>
    </lineage>
</organism>